<proteinExistence type="predicted"/>
<dbReference type="SUPFAM" id="SSF55729">
    <property type="entry name" value="Acyl-CoA N-acyltransferases (Nat)"/>
    <property type="match status" value="1"/>
</dbReference>
<sequence>MFSELPTFGLGLPDEIVFNEYRLAMQTDSKNTLFDAFPVLHTERLDLIEITQAHLADLFKLFRDEEVTRFYNLLPLKYEHEAQKLIDWFQNRFADKLGIRWGVALKGSQNIIGTVGFNSFTKHHRANIGYDLQPDHWNKGYITEALRAVIHFGFNRLEVNRIEAEVMPLNIVSDKVLAKLGFTNEGILRQWMFWDDKHYDMNMFSLLRSDNPFCKA</sequence>
<dbReference type="Gene3D" id="3.40.630.30">
    <property type="match status" value="1"/>
</dbReference>
<dbReference type="PANTHER" id="PTHR43792">
    <property type="entry name" value="GNAT FAMILY, PUTATIVE (AFU_ORTHOLOGUE AFUA_3G00765)-RELATED-RELATED"/>
    <property type="match status" value="1"/>
</dbReference>
<evidence type="ECO:0000313" key="3">
    <source>
        <dbReference type="Proteomes" id="UP000199452"/>
    </source>
</evidence>
<dbReference type="PROSITE" id="PS51186">
    <property type="entry name" value="GNAT"/>
    <property type="match status" value="1"/>
</dbReference>
<dbReference type="GO" id="GO:0005737">
    <property type="term" value="C:cytoplasm"/>
    <property type="evidence" value="ECO:0007669"/>
    <property type="project" value="TreeGrafter"/>
</dbReference>
<protein>
    <submittedName>
        <fullName evidence="2">Ribosomal-protein-alanine N-acetyltransferase</fullName>
    </submittedName>
</protein>
<dbReference type="Pfam" id="PF13302">
    <property type="entry name" value="Acetyltransf_3"/>
    <property type="match status" value="1"/>
</dbReference>
<dbReference type="InterPro" id="IPR000182">
    <property type="entry name" value="GNAT_dom"/>
</dbReference>
<name>A0A1G6LPZ1_9BACT</name>
<dbReference type="EMBL" id="FMYP01000032">
    <property type="protein sequence ID" value="SDC45259.1"/>
    <property type="molecule type" value="Genomic_DNA"/>
</dbReference>
<accession>A0A1G6LPZ1</accession>
<gene>
    <name evidence="2" type="ORF">SAMN05216323_103217</name>
</gene>
<evidence type="ECO:0000259" key="1">
    <source>
        <dbReference type="PROSITE" id="PS51186"/>
    </source>
</evidence>
<dbReference type="RefSeq" id="WP_212590524.1">
    <property type="nucleotide sequence ID" value="NZ_FMYP01000032.1"/>
</dbReference>
<dbReference type="Proteomes" id="UP000199452">
    <property type="component" value="Unassembled WGS sequence"/>
</dbReference>
<dbReference type="InterPro" id="IPR051531">
    <property type="entry name" value="N-acetyltransferase"/>
</dbReference>
<dbReference type="InterPro" id="IPR016181">
    <property type="entry name" value="Acyl_CoA_acyltransferase"/>
</dbReference>
<dbReference type="PANTHER" id="PTHR43792:SF9">
    <property type="entry name" value="RIBOSOMAL-PROTEIN-ALANINE ACETYLTRANSFERASE"/>
    <property type="match status" value="1"/>
</dbReference>
<reference evidence="2 3" key="1">
    <citation type="submission" date="2016-09" db="EMBL/GenBank/DDBJ databases">
        <authorList>
            <person name="Capua I."/>
            <person name="De Benedictis P."/>
            <person name="Joannis T."/>
            <person name="Lombin L.H."/>
            <person name="Cattoli G."/>
        </authorList>
    </citation>
    <scope>NUCLEOTIDE SEQUENCE [LARGE SCALE GENOMIC DNA]</scope>
    <source>
        <strain evidence="2 3">A7P-90m</strain>
    </source>
</reference>
<keyword evidence="3" id="KW-1185">Reference proteome</keyword>
<dbReference type="AlphaFoldDB" id="A0A1G6LPZ1"/>
<organism evidence="2 3">
    <name type="scientific">Williamwhitmania taraxaci</name>
    <dbReference type="NCBI Taxonomy" id="1640674"/>
    <lineage>
        <taxon>Bacteria</taxon>
        <taxon>Pseudomonadati</taxon>
        <taxon>Bacteroidota</taxon>
        <taxon>Bacteroidia</taxon>
        <taxon>Bacteroidales</taxon>
        <taxon>Williamwhitmaniaceae</taxon>
        <taxon>Williamwhitmania</taxon>
    </lineage>
</organism>
<feature type="domain" description="N-acetyltransferase" evidence="1">
    <location>
        <begin position="45"/>
        <end position="206"/>
    </location>
</feature>
<keyword evidence="2" id="KW-0808">Transferase</keyword>
<dbReference type="STRING" id="1640674.SAMN05216323_103217"/>
<dbReference type="GO" id="GO:0008999">
    <property type="term" value="F:protein-N-terminal-alanine acetyltransferase activity"/>
    <property type="evidence" value="ECO:0007669"/>
    <property type="project" value="TreeGrafter"/>
</dbReference>
<evidence type="ECO:0000313" key="2">
    <source>
        <dbReference type="EMBL" id="SDC45259.1"/>
    </source>
</evidence>